<feature type="transmembrane region" description="Helical" evidence="7">
    <location>
        <begin position="263"/>
        <end position="288"/>
    </location>
</feature>
<dbReference type="RefSeq" id="WP_229718119.1">
    <property type="nucleotide sequence ID" value="NZ_BJUW01000006.1"/>
</dbReference>
<reference evidence="8 9" key="1">
    <citation type="submission" date="2019-07" db="EMBL/GenBank/DDBJ databases">
        <title>Whole genome shotgun sequence of Microbacterium aerolatum NBRC 103071.</title>
        <authorList>
            <person name="Hosoyama A."/>
            <person name="Uohara A."/>
            <person name="Ohji S."/>
            <person name="Ichikawa N."/>
        </authorList>
    </citation>
    <scope>NUCLEOTIDE SEQUENCE [LARGE SCALE GENOMIC DNA]</scope>
    <source>
        <strain evidence="8 9">NBRC 103071</strain>
    </source>
</reference>
<accession>A0A511AEB3</accession>
<keyword evidence="3" id="KW-1003">Cell membrane</keyword>
<dbReference type="InterPro" id="IPR011701">
    <property type="entry name" value="MFS"/>
</dbReference>
<dbReference type="AlphaFoldDB" id="A0A511AEB3"/>
<feature type="transmembrane region" description="Helical" evidence="7">
    <location>
        <begin position="41"/>
        <end position="63"/>
    </location>
</feature>
<keyword evidence="2" id="KW-0813">Transport</keyword>
<dbReference type="GO" id="GO:0005886">
    <property type="term" value="C:plasma membrane"/>
    <property type="evidence" value="ECO:0007669"/>
    <property type="project" value="UniProtKB-SubCell"/>
</dbReference>
<dbReference type="GO" id="GO:0022857">
    <property type="term" value="F:transmembrane transporter activity"/>
    <property type="evidence" value="ECO:0007669"/>
    <property type="project" value="InterPro"/>
</dbReference>
<sequence>MLSEDSAADESQIEKARSADALTRLRVWVRTSMADPVLRTLVTATAVSRIGRGVFFAITVLFFTQIIGLSGTQAAVVLAAASGFGVAASFLGGWLADRWSARRLTFAFEALGGLFLIGYAFVGDFVSALVIACAGNFFDTIGHSARSAIIARGFSPDKRVHARAVLRTVTNLSIALGAGIAAVALASGTAWAYRAVIVVAGALGVLGALALLRLPARVDAPARAIVEPVRTETGSIDTSANKAAARASRRDWNRRSPWRDPRYLLLSLLSAIFGMQFGVAEVGMPLWITTATNAPEVMVAILLIVNTTLVVIFQVPMSRGTHDIRTAGRVTMLAGWLMAAACIVYALSAGLPAWFAIVVLVIAAVGHTFAEVLSQAGAWGLSFELADPERAGAYQGVFGMGFSISALAAPILVNATAIELGFAGWAILAVIFLGSALGIAAIAHRATTAVEPRIAD</sequence>
<evidence type="ECO:0000256" key="2">
    <source>
        <dbReference type="ARBA" id="ARBA00022448"/>
    </source>
</evidence>
<feature type="transmembrane region" description="Helical" evidence="7">
    <location>
        <begin position="75"/>
        <end position="96"/>
    </location>
</feature>
<dbReference type="Gene3D" id="1.20.1250.20">
    <property type="entry name" value="MFS general substrate transporter like domains"/>
    <property type="match status" value="1"/>
</dbReference>
<feature type="transmembrane region" description="Helical" evidence="7">
    <location>
        <begin position="164"/>
        <end position="185"/>
    </location>
</feature>
<feature type="transmembrane region" description="Helical" evidence="7">
    <location>
        <begin position="353"/>
        <end position="373"/>
    </location>
</feature>
<evidence type="ECO:0000313" key="8">
    <source>
        <dbReference type="EMBL" id="GEK86469.1"/>
    </source>
</evidence>
<dbReference type="PANTHER" id="PTHR23517:SF2">
    <property type="entry name" value="MULTIDRUG RESISTANCE PROTEIN MDTH"/>
    <property type="match status" value="1"/>
</dbReference>
<keyword evidence="4 7" id="KW-0812">Transmembrane</keyword>
<gene>
    <name evidence="8" type="ORF">MAE01_16450</name>
</gene>
<keyword evidence="5 7" id="KW-1133">Transmembrane helix</keyword>
<evidence type="ECO:0000256" key="4">
    <source>
        <dbReference type="ARBA" id="ARBA00022692"/>
    </source>
</evidence>
<keyword evidence="6 7" id="KW-0472">Membrane</keyword>
<evidence type="ECO:0000256" key="3">
    <source>
        <dbReference type="ARBA" id="ARBA00022475"/>
    </source>
</evidence>
<evidence type="ECO:0000256" key="1">
    <source>
        <dbReference type="ARBA" id="ARBA00004651"/>
    </source>
</evidence>
<feature type="transmembrane region" description="Helical" evidence="7">
    <location>
        <begin position="116"/>
        <end position="138"/>
    </location>
</feature>
<dbReference type="PANTHER" id="PTHR23517">
    <property type="entry name" value="RESISTANCE PROTEIN MDTM, PUTATIVE-RELATED-RELATED"/>
    <property type="match status" value="1"/>
</dbReference>
<dbReference type="EMBL" id="BJUW01000006">
    <property type="protein sequence ID" value="GEK86469.1"/>
    <property type="molecule type" value="Genomic_DNA"/>
</dbReference>
<keyword evidence="9" id="KW-1185">Reference proteome</keyword>
<comment type="caution">
    <text evidence="8">The sequence shown here is derived from an EMBL/GenBank/DDBJ whole genome shotgun (WGS) entry which is preliminary data.</text>
</comment>
<name>A0A511AEB3_9MICO</name>
<dbReference type="SUPFAM" id="SSF103473">
    <property type="entry name" value="MFS general substrate transporter"/>
    <property type="match status" value="1"/>
</dbReference>
<dbReference type="InterPro" id="IPR036259">
    <property type="entry name" value="MFS_trans_sf"/>
</dbReference>
<feature type="transmembrane region" description="Helical" evidence="7">
    <location>
        <begin position="393"/>
        <end position="416"/>
    </location>
</feature>
<evidence type="ECO:0000256" key="6">
    <source>
        <dbReference type="ARBA" id="ARBA00023136"/>
    </source>
</evidence>
<evidence type="ECO:0000313" key="9">
    <source>
        <dbReference type="Proteomes" id="UP000321225"/>
    </source>
</evidence>
<dbReference type="Proteomes" id="UP000321225">
    <property type="component" value="Unassembled WGS sequence"/>
</dbReference>
<dbReference type="InterPro" id="IPR050171">
    <property type="entry name" value="MFS_Transporters"/>
</dbReference>
<feature type="transmembrane region" description="Helical" evidence="7">
    <location>
        <begin position="294"/>
        <end position="315"/>
    </location>
</feature>
<dbReference type="Pfam" id="PF07690">
    <property type="entry name" value="MFS_1"/>
    <property type="match status" value="1"/>
</dbReference>
<proteinExistence type="predicted"/>
<comment type="subcellular location">
    <subcellularLocation>
        <location evidence="1">Cell membrane</location>
        <topology evidence="1">Multi-pass membrane protein</topology>
    </subcellularLocation>
</comment>
<protein>
    <submittedName>
        <fullName evidence="8">Membrane protein</fullName>
    </submittedName>
</protein>
<feature type="transmembrane region" description="Helical" evidence="7">
    <location>
        <begin position="422"/>
        <end position="443"/>
    </location>
</feature>
<feature type="transmembrane region" description="Helical" evidence="7">
    <location>
        <begin position="191"/>
        <end position="212"/>
    </location>
</feature>
<organism evidence="8 9">
    <name type="scientific">Microbacterium aerolatum</name>
    <dbReference type="NCBI Taxonomy" id="153731"/>
    <lineage>
        <taxon>Bacteria</taxon>
        <taxon>Bacillati</taxon>
        <taxon>Actinomycetota</taxon>
        <taxon>Actinomycetes</taxon>
        <taxon>Micrococcales</taxon>
        <taxon>Microbacteriaceae</taxon>
        <taxon>Microbacterium</taxon>
    </lineage>
</organism>
<evidence type="ECO:0000256" key="7">
    <source>
        <dbReference type="SAM" id="Phobius"/>
    </source>
</evidence>
<evidence type="ECO:0000256" key="5">
    <source>
        <dbReference type="ARBA" id="ARBA00022989"/>
    </source>
</evidence>